<keyword evidence="2" id="KW-0808">Transferase</keyword>
<accession>A0A7X1DAK3</accession>
<dbReference type="Proteomes" id="UP001252688">
    <property type="component" value="Unassembled WGS sequence"/>
</dbReference>
<gene>
    <name evidence="2" type="ORF">HCB49_01490</name>
    <name evidence="3" type="ORF">QJV37_06020</name>
</gene>
<feature type="transmembrane region" description="Helical" evidence="1">
    <location>
        <begin position="40"/>
        <end position="59"/>
    </location>
</feature>
<evidence type="ECO:0000256" key="1">
    <source>
        <dbReference type="SAM" id="Phobius"/>
    </source>
</evidence>
<feature type="transmembrane region" description="Helical" evidence="1">
    <location>
        <begin position="80"/>
        <end position="103"/>
    </location>
</feature>
<comment type="caution">
    <text evidence="2">The sequence shown here is derived from an EMBL/GenBank/DDBJ whole genome shotgun (WGS) entry which is preliminary data.</text>
</comment>
<reference evidence="2 4" key="1">
    <citation type="submission" date="2020-03" db="EMBL/GenBank/DDBJ databases">
        <title>Soil Listeria distribution.</title>
        <authorList>
            <person name="Liao J."/>
            <person name="Wiedmann M."/>
        </authorList>
    </citation>
    <scope>NUCLEOTIDE SEQUENCE [LARGE SCALE GENOMIC DNA]</scope>
    <source>
        <strain evidence="2 4">FSL L7-0123</strain>
    </source>
</reference>
<reference evidence="3 5" key="2">
    <citation type="submission" date="2023-05" db="EMBL/GenBank/DDBJ databases">
        <title>A Combination of Whole Genome Sequencing and Metagenomics Reveals Diversity of Listeria spp. in Soil Collected from the Nantahala National Forest.</title>
        <authorList>
            <person name="Wang J."/>
            <person name="Schamp C.N."/>
            <person name="Hudson L.K."/>
            <person name="Chaggar H.K."/>
            <person name="Bryan D.W."/>
            <person name="Radosevich M."/>
            <person name="Denes T.G."/>
        </authorList>
    </citation>
    <scope>NUCLEOTIDE SEQUENCE [LARGE SCALE GENOMIC DNA]</scope>
    <source>
        <strain evidence="3 5">UTK S2-0002</strain>
    </source>
</reference>
<name>A0A7X1DAK3_9LIST</name>
<organism evidence="2 4">
    <name type="scientific">Listeria cossartiae subsp. cayugensis</name>
    <dbReference type="NCBI Taxonomy" id="2713505"/>
    <lineage>
        <taxon>Bacteria</taxon>
        <taxon>Bacillati</taxon>
        <taxon>Bacillota</taxon>
        <taxon>Bacilli</taxon>
        <taxon>Bacillales</taxon>
        <taxon>Listeriaceae</taxon>
        <taxon>Listeria</taxon>
        <taxon>Listeria cossartiae</taxon>
    </lineage>
</organism>
<dbReference type="RefSeq" id="WP_185504433.1">
    <property type="nucleotide sequence ID" value="NZ_JAARZC010000001.1"/>
</dbReference>
<evidence type="ECO:0000313" key="2">
    <source>
        <dbReference type="EMBL" id="MBC2248672.1"/>
    </source>
</evidence>
<feature type="transmembrane region" description="Helical" evidence="1">
    <location>
        <begin position="109"/>
        <end position="131"/>
    </location>
</feature>
<dbReference type="GO" id="GO:0016740">
    <property type="term" value="F:transferase activity"/>
    <property type="evidence" value="ECO:0007669"/>
    <property type="project" value="UniProtKB-KW"/>
</dbReference>
<keyword evidence="1" id="KW-1133">Transmembrane helix</keyword>
<dbReference type="EMBL" id="JAARZC010000001">
    <property type="protein sequence ID" value="MBC2248672.1"/>
    <property type="molecule type" value="Genomic_DNA"/>
</dbReference>
<dbReference type="Proteomes" id="UP000559864">
    <property type="component" value="Unassembled WGS sequence"/>
</dbReference>
<evidence type="ECO:0000313" key="5">
    <source>
        <dbReference type="Proteomes" id="UP001252688"/>
    </source>
</evidence>
<evidence type="ECO:0000313" key="3">
    <source>
        <dbReference type="EMBL" id="MDT0113687.1"/>
    </source>
</evidence>
<dbReference type="EMBL" id="JASBAM010000001">
    <property type="protein sequence ID" value="MDT0113687.1"/>
    <property type="molecule type" value="Genomic_DNA"/>
</dbReference>
<feature type="transmembrane region" description="Helical" evidence="1">
    <location>
        <begin position="9"/>
        <end position="28"/>
    </location>
</feature>
<evidence type="ECO:0000313" key="4">
    <source>
        <dbReference type="Proteomes" id="UP000559864"/>
    </source>
</evidence>
<proteinExistence type="predicted"/>
<keyword evidence="1" id="KW-0812">Transmembrane</keyword>
<dbReference type="AlphaFoldDB" id="A0A7X1DAK3"/>
<protein>
    <submittedName>
        <fullName evidence="2">2'-O-methyl transferase</fullName>
    </submittedName>
</protein>
<sequence length="135" mass="15571">MKKYTINRIIITLLLMIYVVSILAIIKGEKPFETTNFLEFMLIGVIVVSLTVFGSKNTIKKQFEEDKVEKDERYLKNRNIFSYYFVISLGVFIPIILGFASIIDVKQLSLSNIATIFLIISIVYLVAIEVIRRKL</sequence>
<dbReference type="GeneID" id="87013391"/>
<keyword evidence="5" id="KW-1185">Reference proteome</keyword>
<keyword evidence="1" id="KW-0472">Membrane</keyword>